<dbReference type="Proteomes" id="UP000008556">
    <property type="component" value="Chromosome"/>
</dbReference>
<dbReference type="AlphaFoldDB" id="A0A6C6YXC5"/>
<reference evidence="1 2" key="1">
    <citation type="submission" date="2007-11" db="EMBL/GenBank/DDBJ databases">
        <authorList>
            <consortium name="The Salmonella enterica serovar Paratyphi B Genome Sequencing Project"/>
            <person name="McClelland M."/>
            <person name="Sanderson E.K."/>
            <person name="Porwollik S."/>
            <person name="Spieth J."/>
            <person name="Clifton W.S."/>
            <person name="Fulton R."/>
            <person name="Cordes M."/>
            <person name="Wollam A."/>
            <person name="Shah N."/>
            <person name="Pepin K."/>
            <person name="Bhonagiri V."/>
            <person name="Nash W."/>
            <person name="Johnson M."/>
            <person name="Thiruvilangam P."/>
            <person name="Wilson R."/>
        </authorList>
    </citation>
    <scope>NUCLEOTIDE SEQUENCE [LARGE SCALE GENOMIC DNA]</scope>
    <source>
        <strain evidence="2">ATCC BAA-1250 / SPB7</strain>
    </source>
</reference>
<sequence length="40" mass="3848">MQCHDSLPFGGDSLAVNGCAGKGNIRLTGGGRSSNGNAAG</sequence>
<dbReference type="EMBL" id="CP000886">
    <property type="protein sequence ID" value="ABX65812.1"/>
    <property type="molecule type" value="Genomic_DNA"/>
</dbReference>
<gene>
    <name evidence="1" type="ordered locus">SPAB_00377</name>
</gene>
<evidence type="ECO:0000313" key="1">
    <source>
        <dbReference type="EMBL" id="ABX65812.1"/>
    </source>
</evidence>
<accession>A0A6C6YXC5</accession>
<name>A0A6C6YXC5_SALPB</name>
<organism evidence="1 2">
    <name type="scientific">Salmonella paratyphi B (strain ATCC BAA-1250 / SPB7)</name>
    <dbReference type="NCBI Taxonomy" id="1016998"/>
    <lineage>
        <taxon>Bacteria</taxon>
        <taxon>Pseudomonadati</taxon>
        <taxon>Pseudomonadota</taxon>
        <taxon>Gammaproteobacteria</taxon>
        <taxon>Enterobacterales</taxon>
        <taxon>Enterobacteriaceae</taxon>
        <taxon>Salmonella</taxon>
    </lineage>
</organism>
<protein>
    <submittedName>
        <fullName evidence="1">Uncharacterized protein</fullName>
    </submittedName>
</protein>
<evidence type="ECO:0000313" key="2">
    <source>
        <dbReference type="Proteomes" id="UP000008556"/>
    </source>
</evidence>
<proteinExistence type="predicted"/>
<dbReference type="KEGG" id="spq:SPAB_00377"/>